<feature type="transmembrane region" description="Helical" evidence="12">
    <location>
        <begin position="12"/>
        <end position="32"/>
    </location>
</feature>
<keyword evidence="7 12" id="KW-0472">Membrane</keyword>
<keyword evidence="3" id="KW-1003">Cell membrane</keyword>
<evidence type="ECO:0000256" key="1">
    <source>
        <dbReference type="ARBA" id="ARBA00004651"/>
    </source>
</evidence>
<dbReference type="OrthoDB" id="262547at2759"/>
<feature type="transmembrane region" description="Helical" evidence="12">
    <location>
        <begin position="79"/>
        <end position="97"/>
    </location>
</feature>
<feature type="transmembrane region" description="Helical" evidence="12">
    <location>
        <begin position="44"/>
        <end position="64"/>
    </location>
</feature>
<dbReference type="InterPro" id="IPR003689">
    <property type="entry name" value="ZIP"/>
</dbReference>
<evidence type="ECO:0000256" key="11">
    <source>
        <dbReference type="SAM" id="MobiDB-lite"/>
    </source>
</evidence>
<evidence type="ECO:0000256" key="8">
    <source>
        <dbReference type="ARBA" id="ARBA00040593"/>
    </source>
</evidence>
<feature type="compositionally biased region" description="Basic residues" evidence="11">
    <location>
        <begin position="167"/>
        <end position="177"/>
    </location>
</feature>
<feature type="transmembrane region" description="Helical" evidence="12">
    <location>
        <begin position="284"/>
        <end position="316"/>
    </location>
</feature>
<evidence type="ECO:0000256" key="6">
    <source>
        <dbReference type="ARBA" id="ARBA00022989"/>
    </source>
</evidence>
<dbReference type="GO" id="GO:0005886">
    <property type="term" value="C:plasma membrane"/>
    <property type="evidence" value="ECO:0007669"/>
    <property type="project" value="UniProtKB-SubCell"/>
</dbReference>
<accession>A0A1J1IVV3</accession>
<dbReference type="STRING" id="568069.A0A1J1IVV3"/>
<reference evidence="13 14" key="1">
    <citation type="submission" date="2015-04" db="EMBL/GenBank/DDBJ databases">
        <authorList>
            <person name="Syromyatnikov M.Y."/>
            <person name="Popov V.N."/>
        </authorList>
    </citation>
    <scope>NUCLEOTIDE SEQUENCE [LARGE SCALE GENOMIC DNA]</scope>
</reference>
<keyword evidence="5" id="KW-0862">Zinc</keyword>
<evidence type="ECO:0000256" key="2">
    <source>
        <dbReference type="ARBA" id="ARBA00006939"/>
    </source>
</evidence>
<evidence type="ECO:0000256" key="12">
    <source>
        <dbReference type="SAM" id="Phobius"/>
    </source>
</evidence>
<proteinExistence type="inferred from homology"/>
<dbReference type="EMBL" id="CVRI01000059">
    <property type="protein sequence ID" value="CRL03262.1"/>
    <property type="molecule type" value="Genomic_DNA"/>
</dbReference>
<evidence type="ECO:0000256" key="10">
    <source>
        <dbReference type="ARBA" id="ARBA00042973"/>
    </source>
</evidence>
<comment type="similarity">
    <text evidence="2">Belongs to the ZIP transporter (TC 2.A.5) family.</text>
</comment>
<dbReference type="Pfam" id="PF02535">
    <property type="entry name" value="Zip"/>
    <property type="match status" value="1"/>
</dbReference>
<protein>
    <recommendedName>
        <fullName evidence="8">Zinc transporter ZIP11</fullName>
    </recommendedName>
    <alternativeName>
        <fullName evidence="9">Solute carrier family 39 member 11</fullName>
    </alternativeName>
    <alternativeName>
        <fullName evidence="10">Zrt- and Irt-like protein 11</fullName>
    </alternativeName>
</protein>
<keyword evidence="4 12" id="KW-0812">Transmembrane</keyword>
<evidence type="ECO:0000256" key="3">
    <source>
        <dbReference type="ARBA" id="ARBA00022475"/>
    </source>
</evidence>
<dbReference type="PANTHER" id="PTHR11040:SF211">
    <property type="entry name" value="ZINC TRANSPORTER ZIP11"/>
    <property type="match status" value="1"/>
</dbReference>
<evidence type="ECO:0000313" key="14">
    <source>
        <dbReference type="Proteomes" id="UP000183832"/>
    </source>
</evidence>
<name>A0A1J1IVV3_9DIPT</name>
<dbReference type="Proteomes" id="UP000183832">
    <property type="component" value="Unassembled WGS sequence"/>
</dbReference>
<dbReference type="AlphaFoldDB" id="A0A1J1IVV3"/>
<evidence type="ECO:0000256" key="4">
    <source>
        <dbReference type="ARBA" id="ARBA00022692"/>
    </source>
</evidence>
<evidence type="ECO:0000256" key="9">
    <source>
        <dbReference type="ARBA" id="ARBA00042540"/>
    </source>
</evidence>
<feature type="transmembrane region" description="Helical" evidence="12">
    <location>
        <begin position="331"/>
        <end position="350"/>
    </location>
</feature>
<evidence type="ECO:0000256" key="5">
    <source>
        <dbReference type="ARBA" id="ARBA00022833"/>
    </source>
</evidence>
<evidence type="ECO:0000256" key="7">
    <source>
        <dbReference type="ARBA" id="ARBA00023136"/>
    </source>
</evidence>
<evidence type="ECO:0000313" key="13">
    <source>
        <dbReference type="EMBL" id="CRL03262.1"/>
    </source>
</evidence>
<gene>
    <name evidence="13" type="ORF">CLUMA_CG016374</name>
</gene>
<comment type="subcellular location">
    <subcellularLocation>
        <location evidence="1">Cell membrane</location>
        <topology evidence="1">Multi-pass membrane protein</topology>
    </subcellularLocation>
</comment>
<feature type="region of interest" description="Disordered" evidence="11">
    <location>
        <begin position="164"/>
        <end position="190"/>
    </location>
</feature>
<keyword evidence="6 12" id="KW-1133">Transmembrane helix</keyword>
<keyword evidence="14" id="KW-1185">Reference proteome</keyword>
<organism evidence="13 14">
    <name type="scientific">Clunio marinus</name>
    <dbReference type="NCBI Taxonomy" id="568069"/>
    <lineage>
        <taxon>Eukaryota</taxon>
        <taxon>Metazoa</taxon>
        <taxon>Ecdysozoa</taxon>
        <taxon>Arthropoda</taxon>
        <taxon>Hexapoda</taxon>
        <taxon>Insecta</taxon>
        <taxon>Pterygota</taxon>
        <taxon>Neoptera</taxon>
        <taxon>Endopterygota</taxon>
        <taxon>Diptera</taxon>
        <taxon>Nematocera</taxon>
        <taxon>Chironomoidea</taxon>
        <taxon>Chironomidae</taxon>
        <taxon>Clunio</taxon>
    </lineage>
</organism>
<dbReference type="GO" id="GO:0005385">
    <property type="term" value="F:zinc ion transmembrane transporter activity"/>
    <property type="evidence" value="ECO:0007669"/>
    <property type="project" value="TreeGrafter"/>
</dbReference>
<dbReference type="PANTHER" id="PTHR11040">
    <property type="entry name" value="ZINC/IRON TRANSPORTER"/>
    <property type="match status" value="1"/>
</dbReference>
<sequence>MIEGYGAVTQALLGTLLTWGLTAAGAGLVVFLRGNHRKTLDASLGFSAGVMIAASFWSLLAPAIELAESSGHYGSDGRFAFIPVAVGFLFGAIFVYATDKVITYLGIDSASMMIQLTQSNKDKATIAMDECALEHGKTPMMVGVLNEHSMTVGMDSFADCLNDQHTSHTRKRRKKDKHPTEQETYENNAQNDLQNRVTHWKRIILLITAITIHNIPEGLAVGVSFGAIGSTSKATFEAARNLAIGIGIQNFPEGLAVSLPLHASGFSLAKSFWYGQLSGMVEPIFGVLGALAVSIATMILPFGLSFAAGAMIFIVADDILPEAHSSGNGMLSTWGCIIGFIVMMCLDVGLS</sequence>